<dbReference type="AlphaFoldDB" id="A0A2S5RDG6"/>
<proteinExistence type="predicted"/>
<comment type="caution">
    <text evidence="3">The sequence shown here is derived from an EMBL/GenBank/DDBJ whole genome shotgun (WGS) entry which is preliminary data.</text>
</comment>
<gene>
    <name evidence="3" type="ORF">HCUR_00320</name>
</gene>
<feature type="signal peptide" evidence="2">
    <location>
        <begin position="1"/>
        <end position="21"/>
    </location>
</feature>
<dbReference type="Proteomes" id="UP000239425">
    <property type="component" value="Unassembled WGS sequence"/>
</dbReference>
<evidence type="ECO:0000256" key="1">
    <source>
        <dbReference type="SAM" id="MobiDB-lite"/>
    </source>
</evidence>
<feature type="chain" id="PRO_5015422458" evidence="2">
    <location>
        <begin position="22"/>
        <end position="377"/>
    </location>
</feature>
<keyword evidence="4" id="KW-1185">Reference proteome</keyword>
<organism evidence="3 4">
    <name type="scientific">Holospora curviuscula</name>
    <dbReference type="NCBI Taxonomy" id="1082868"/>
    <lineage>
        <taxon>Bacteria</taxon>
        <taxon>Pseudomonadati</taxon>
        <taxon>Pseudomonadota</taxon>
        <taxon>Alphaproteobacteria</taxon>
        <taxon>Holosporales</taxon>
        <taxon>Holosporaceae</taxon>
        <taxon>Holospora</taxon>
    </lineage>
</organism>
<feature type="compositionally biased region" description="Low complexity" evidence="1">
    <location>
        <begin position="227"/>
        <end position="250"/>
    </location>
</feature>
<accession>A0A2S5RDG6</accession>
<sequence>MRKLNFKYVYFLAMINVGAFAVLTPEQAEQNKNDFLIYFENLRIGPPNMYKISTADWKKIEKDAMFYVSQYVERSKFDLFKTKLCGLILETLERIQQGDSEQIRLKITLAMEDSVACSLNDLYSYVHKKDLEEPLLPYNVPKLDTLVESYLKYARTFKDPEVLKKVKKDLEFALIRRHQERNDCPFETIEKFMNDPAFQRLGHQPQQLEKKQQQEPVNPVLIKHAEPQPQQQQPQQWQPQQWQPQQQHQRQLQNIEVNQFNLHWLTDEQVQQQQQQLQNIEVNQFQNDPFYGGEFTEDQIILIAAFTAQQDEEKRSADKKLKETFENIQKQSNEFFDNKHTKELQDFIAKIKNGSVGNAPLEGGDNIIKKVKQDEKN</sequence>
<evidence type="ECO:0000313" key="4">
    <source>
        <dbReference type="Proteomes" id="UP000239425"/>
    </source>
</evidence>
<protein>
    <submittedName>
        <fullName evidence="3">Uncharacterized protein</fullName>
    </submittedName>
</protein>
<feature type="region of interest" description="Disordered" evidence="1">
    <location>
        <begin position="358"/>
        <end position="377"/>
    </location>
</feature>
<keyword evidence="2" id="KW-0732">Signal</keyword>
<dbReference type="RefSeq" id="WP_104206448.1">
    <property type="nucleotide sequence ID" value="NZ_PHHC01000065.1"/>
</dbReference>
<reference evidence="3 4" key="1">
    <citation type="submission" date="2017-11" db="EMBL/GenBank/DDBJ databases">
        <title>Comparative genomic analysis of Holospora spp., intranuclear symbionts of paramecia.</title>
        <authorList>
            <person name="Garushyants S.K."/>
            <person name="Beliavskaya A."/>
            <person name="Malko D.B."/>
            <person name="Logacheva M.D."/>
            <person name="Rautian M.S."/>
            <person name="Gelfand M.S."/>
        </authorList>
    </citation>
    <scope>NUCLEOTIDE SEQUENCE [LARGE SCALE GENOMIC DNA]</scope>
    <source>
        <strain evidence="4">02AZ16</strain>
    </source>
</reference>
<name>A0A2S5RDG6_9PROT</name>
<dbReference type="EMBL" id="PHHC01000065">
    <property type="protein sequence ID" value="PPE05361.1"/>
    <property type="molecule type" value="Genomic_DNA"/>
</dbReference>
<feature type="compositionally biased region" description="Basic and acidic residues" evidence="1">
    <location>
        <begin position="367"/>
        <end position="377"/>
    </location>
</feature>
<evidence type="ECO:0000256" key="2">
    <source>
        <dbReference type="SAM" id="SignalP"/>
    </source>
</evidence>
<evidence type="ECO:0000313" key="3">
    <source>
        <dbReference type="EMBL" id="PPE05361.1"/>
    </source>
</evidence>
<feature type="region of interest" description="Disordered" evidence="1">
    <location>
        <begin position="226"/>
        <end position="250"/>
    </location>
</feature>